<proteinExistence type="predicted"/>
<comment type="caution">
    <text evidence="1">The sequence shown here is derived from an EMBL/GenBank/DDBJ whole genome shotgun (WGS) entry which is preliminary data.</text>
</comment>
<dbReference type="Proteomes" id="UP001610563">
    <property type="component" value="Unassembled WGS sequence"/>
</dbReference>
<evidence type="ECO:0000313" key="2">
    <source>
        <dbReference type="Proteomes" id="UP001610563"/>
    </source>
</evidence>
<name>A0ABR4GHM7_9EURO</name>
<reference evidence="1 2" key="1">
    <citation type="submission" date="2024-07" db="EMBL/GenBank/DDBJ databases">
        <title>Section-level genome sequencing and comparative genomics of Aspergillus sections Usti and Cavernicolus.</title>
        <authorList>
            <consortium name="Lawrence Berkeley National Laboratory"/>
            <person name="Nybo J.L."/>
            <person name="Vesth T.C."/>
            <person name="Theobald S."/>
            <person name="Frisvad J.C."/>
            <person name="Larsen T.O."/>
            <person name="Kjaerboelling I."/>
            <person name="Rothschild-Mancinelli K."/>
            <person name="Lyhne E.K."/>
            <person name="Kogle M.E."/>
            <person name="Barry K."/>
            <person name="Clum A."/>
            <person name="Na H."/>
            <person name="Ledsgaard L."/>
            <person name="Lin J."/>
            <person name="Lipzen A."/>
            <person name="Kuo A."/>
            <person name="Riley R."/>
            <person name="Mondo S."/>
            <person name="Labutti K."/>
            <person name="Haridas S."/>
            <person name="Pangalinan J."/>
            <person name="Salamov A.A."/>
            <person name="Simmons B.A."/>
            <person name="Magnuson J.K."/>
            <person name="Chen J."/>
            <person name="Drula E."/>
            <person name="Henrissat B."/>
            <person name="Wiebenga A."/>
            <person name="Lubbers R.J."/>
            <person name="Gomes A.C."/>
            <person name="Makela M.R."/>
            <person name="Stajich J."/>
            <person name="Grigoriev I.V."/>
            <person name="Mortensen U.H."/>
            <person name="De Vries R.P."/>
            <person name="Baker S.E."/>
            <person name="Andersen M.R."/>
        </authorList>
    </citation>
    <scope>NUCLEOTIDE SEQUENCE [LARGE SCALE GENOMIC DNA]</scope>
    <source>
        <strain evidence="1 2">CBS 209.92</strain>
    </source>
</reference>
<keyword evidence="2" id="KW-1185">Reference proteome</keyword>
<organism evidence="1 2">
    <name type="scientific">Aspergillus keveii</name>
    <dbReference type="NCBI Taxonomy" id="714993"/>
    <lineage>
        <taxon>Eukaryota</taxon>
        <taxon>Fungi</taxon>
        <taxon>Dikarya</taxon>
        <taxon>Ascomycota</taxon>
        <taxon>Pezizomycotina</taxon>
        <taxon>Eurotiomycetes</taxon>
        <taxon>Eurotiomycetidae</taxon>
        <taxon>Eurotiales</taxon>
        <taxon>Aspergillaceae</taxon>
        <taxon>Aspergillus</taxon>
        <taxon>Aspergillus subgen. Nidulantes</taxon>
    </lineage>
</organism>
<protein>
    <submittedName>
        <fullName evidence="1">Uncharacterized protein</fullName>
    </submittedName>
</protein>
<sequence>MVGPALLIERLPYQHLALNISQNVALSTCLLQVWQHWPLRWLVAGKGINAKRIGMC</sequence>
<gene>
    <name evidence="1" type="ORF">BJX66DRAFT_295143</name>
</gene>
<evidence type="ECO:0000313" key="1">
    <source>
        <dbReference type="EMBL" id="KAL2798547.1"/>
    </source>
</evidence>
<dbReference type="EMBL" id="JBFTWV010000012">
    <property type="protein sequence ID" value="KAL2798547.1"/>
    <property type="molecule type" value="Genomic_DNA"/>
</dbReference>
<accession>A0ABR4GHM7</accession>